<dbReference type="EMBL" id="JBBEUB010000010">
    <property type="protein sequence ID" value="MEJ2905156.1"/>
    <property type="molecule type" value="Genomic_DNA"/>
</dbReference>
<name>A0ABU8NSC0_9SPHI</name>
<proteinExistence type="predicted"/>
<sequence>MIKTPLEDFTTEILVFILNSDIDLSNEFVNEVLRVEGEDFKIDSQVVYPYNENNRLYCRIDMVFKNSEMICFLENKVHSNEGYDQLWAYSKVLHGLGRYTKTYLRYCTKYHDNKHMTDHDFKQFRWCNIANFLRKWKDKEIIGQFLNFLEINQMGNSTDFTIQEILSLEHFNNAFMKMESYLEKIKPQFISVFGDYNKVQDSKVIEQLRDFKRVIFRKINIIGNGYSELGVGFDFSAKPILMVWIWLDSENSKIQSFNSMLSSLPMYENSKGYFTIEQPMSDFLSSSDMELAIEKWFIKGFDAVKKLIDENPNVGWNDVLIEKQIL</sequence>
<evidence type="ECO:0000313" key="2">
    <source>
        <dbReference type="Proteomes" id="UP001378956"/>
    </source>
</evidence>
<gene>
    <name evidence="1" type="ORF">WAE58_22110</name>
</gene>
<keyword evidence="2" id="KW-1185">Reference proteome</keyword>
<protein>
    <submittedName>
        <fullName evidence="1">PD-(D/E)XK nuclease family protein</fullName>
    </submittedName>
</protein>
<dbReference type="Pfam" id="PF14281">
    <property type="entry name" value="PDDEXK_4"/>
    <property type="match status" value="1"/>
</dbReference>
<accession>A0ABU8NSC0</accession>
<reference evidence="1 2" key="1">
    <citation type="submission" date="2024-03" db="EMBL/GenBank/DDBJ databases">
        <title>Sequence of Lycoming College Course Isolates.</title>
        <authorList>
            <person name="Plotts O."/>
            <person name="Newman J."/>
        </authorList>
    </citation>
    <scope>NUCLEOTIDE SEQUENCE [LARGE SCALE GENOMIC DNA]</scope>
    <source>
        <strain evidence="1 2">CJB-3</strain>
    </source>
</reference>
<dbReference type="RefSeq" id="WP_337717714.1">
    <property type="nucleotide sequence ID" value="NZ_JBBEUB010000010.1"/>
</dbReference>
<evidence type="ECO:0000313" key="1">
    <source>
        <dbReference type="EMBL" id="MEJ2905156.1"/>
    </source>
</evidence>
<dbReference type="InterPro" id="IPR029470">
    <property type="entry name" value="PDDEXK_4"/>
</dbReference>
<dbReference type="Proteomes" id="UP001378956">
    <property type="component" value="Unassembled WGS sequence"/>
</dbReference>
<organism evidence="1 2">
    <name type="scientific">Pedobacter panaciterrae</name>
    <dbReference type="NCBI Taxonomy" id="363849"/>
    <lineage>
        <taxon>Bacteria</taxon>
        <taxon>Pseudomonadati</taxon>
        <taxon>Bacteroidota</taxon>
        <taxon>Sphingobacteriia</taxon>
        <taxon>Sphingobacteriales</taxon>
        <taxon>Sphingobacteriaceae</taxon>
        <taxon>Pedobacter</taxon>
    </lineage>
</organism>
<comment type="caution">
    <text evidence="1">The sequence shown here is derived from an EMBL/GenBank/DDBJ whole genome shotgun (WGS) entry which is preliminary data.</text>
</comment>